<sequence length="93" mass="9267">MNLFVKLQSNKVALTVAASAAVAVGIMNFRSTDLSMNVVDLLRSCGIVAPSWVVTAITTTGSVLAVATALGSMGSAVPIAVLEQMAAASTAAA</sequence>
<keyword evidence="1" id="KW-0812">Transmembrane</keyword>
<evidence type="ECO:0000313" key="3">
    <source>
        <dbReference type="Proteomes" id="UP000194860"/>
    </source>
</evidence>
<protein>
    <submittedName>
        <fullName evidence="2">Uncharacterized protein</fullName>
    </submittedName>
</protein>
<dbReference type="EMBL" id="NFDG01000051">
    <property type="protein sequence ID" value="OTY24839.1"/>
    <property type="molecule type" value="Genomic_DNA"/>
</dbReference>
<dbReference type="RefSeq" id="WP_088031376.1">
    <property type="nucleotide sequence ID" value="NZ_NFDG01000051.1"/>
</dbReference>
<accession>A0A243AJN7</accession>
<evidence type="ECO:0000313" key="2">
    <source>
        <dbReference type="EMBL" id="OTY24839.1"/>
    </source>
</evidence>
<gene>
    <name evidence="2" type="ORF">BK732_07335</name>
</gene>
<reference evidence="2 3" key="1">
    <citation type="submission" date="2016-10" db="EMBL/GenBank/DDBJ databases">
        <title>Comparative genomics of Bacillus thuringiensis reveals a path to pathogens against multiple invertebrate hosts.</title>
        <authorList>
            <person name="Zheng J."/>
            <person name="Gao Q."/>
            <person name="Liu H."/>
            <person name="Peng D."/>
            <person name="Ruan L."/>
            <person name="Sun M."/>
        </authorList>
    </citation>
    <scope>NUCLEOTIDE SEQUENCE [LARGE SCALE GENOMIC DNA]</scope>
    <source>
        <strain evidence="2">BGSC 4BM1</strain>
    </source>
</reference>
<proteinExistence type="predicted"/>
<keyword evidence="1" id="KW-0472">Membrane</keyword>
<name>A0A243AJN7_BACTU</name>
<organism evidence="2 3">
    <name type="scientific">Bacillus thuringiensis serovar navarrensis</name>
    <dbReference type="NCBI Taxonomy" id="339658"/>
    <lineage>
        <taxon>Bacteria</taxon>
        <taxon>Bacillati</taxon>
        <taxon>Bacillota</taxon>
        <taxon>Bacilli</taxon>
        <taxon>Bacillales</taxon>
        <taxon>Bacillaceae</taxon>
        <taxon>Bacillus</taxon>
        <taxon>Bacillus cereus group</taxon>
    </lineage>
</organism>
<keyword evidence="1" id="KW-1133">Transmembrane helix</keyword>
<comment type="caution">
    <text evidence="2">The sequence shown here is derived from an EMBL/GenBank/DDBJ whole genome shotgun (WGS) entry which is preliminary data.</text>
</comment>
<evidence type="ECO:0000256" key="1">
    <source>
        <dbReference type="SAM" id="Phobius"/>
    </source>
</evidence>
<feature type="transmembrane region" description="Helical" evidence="1">
    <location>
        <begin position="49"/>
        <end position="70"/>
    </location>
</feature>
<dbReference type="Proteomes" id="UP000194860">
    <property type="component" value="Unassembled WGS sequence"/>
</dbReference>
<dbReference type="AlphaFoldDB" id="A0A243AJN7"/>
<feature type="transmembrane region" description="Helical" evidence="1">
    <location>
        <begin position="12"/>
        <end position="29"/>
    </location>
</feature>